<reference evidence="1" key="1">
    <citation type="journal article" date="2019" name="Sci. Rep.">
        <title>Draft genome of Tanacetum cinerariifolium, the natural source of mosquito coil.</title>
        <authorList>
            <person name="Yamashiro T."/>
            <person name="Shiraishi A."/>
            <person name="Satake H."/>
            <person name="Nakayama K."/>
        </authorList>
    </citation>
    <scope>NUCLEOTIDE SEQUENCE</scope>
</reference>
<protein>
    <submittedName>
        <fullName evidence="1">Uncharacterized protein</fullName>
    </submittedName>
</protein>
<dbReference type="EMBL" id="BKCJ011375608">
    <property type="protein sequence ID" value="GFD27266.1"/>
    <property type="molecule type" value="Genomic_DNA"/>
</dbReference>
<accession>A0A699V1P3</accession>
<sequence length="76" mass="8972">DFPIGVYETRESSTARDPQLIGGLAPWALRRDLEALHRHERIREAESETGRTEEVLLDLTRMERDRTERRLSELIR</sequence>
<gene>
    <name evidence="1" type="ORF">Tci_899235</name>
</gene>
<evidence type="ECO:0000313" key="1">
    <source>
        <dbReference type="EMBL" id="GFD27266.1"/>
    </source>
</evidence>
<proteinExistence type="predicted"/>
<dbReference type="AlphaFoldDB" id="A0A699V1P3"/>
<comment type="caution">
    <text evidence="1">The sequence shown here is derived from an EMBL/GenBank/DDBJ whole genome shotgun (WGS) entry which is preliminary data.</text>
</comment>
<name>A0A699V1P3_TANCI</name>
<organism evidence="1">
    <name type="scientific">Tanacetum cinerariifolium</name>
    <name type="common">Dalmatian daisy</name>
    <name type="synonym">Chrysanthemum cinerariifolium</name>
    <dbReference type="NCBI Taxonomy" id="118510"/>
    <lineage>
        <taxon>Eukaryota</taxon>
        <taxon>Viridiplantae</taxon>
        <taxon>Streptophyta</taxon>
        <taxon>Embryophyta</taxon>
        <taxon>Tracheophyta</taxon>
        <taxon>Spermatophyta</taxon>
        <taxon>Magnoliopsida</taxon>
        <taxon>eudicotyledons</taxon>
        <taxon>Gunneridae</taxon>
        <taxon>Pentapetalae</taxon>
        <taxon>asterids</taxon>
        <taxon>campanulids</taxon>
        <taxon>Asterales</taxon>
        <taxon>Asteraceae</taxon>
        <taxon>Asteroideae</taxon>
        <taxon>Anthemideae</taxon>
        <taxon>Anthemidinae</taxon>
        <taxon>Tanacetum</taxon>
    </lineage>
</organism>
<feature type="non-terminal residue" evidence="1">
    <location>
        <position position="1"/>
    </location>
</feature>